<dbReference type="GO" id="GO:0004930">
    <property type="term" value="F:G protein-coupled receptor activity"/>
    <property type="evidence" value="ECO:0007669"/>
    <property type="project" value="UniProtKB-KW"/>
</dbReference>
<evidence type="ECO:0000256" key="8">
    <source>
        <dbReference type="ARBA" id="ARBA00023136"/>
    </source>
</evidence>
<accession>H3AJD4</accession>
<evidence type="ECO:0000256" key="13">
    <source>
        <dbReference type="SAM" id="SignalP"/>
    </source>
</evidence>
<evidence type="ECO:0000259" key="14">
    <source>
        <dbReference type="PROSITE" id="PS50259"/>
    </source>
</evidence>
<dbReference type="Pfam" id="PF07562">
    <property type="entry name" value="NCD3G"/>
    <property type="match status" value="1"/>
</dbReference>
<dbReference type="Proteomes" id="UP000008672">
    <property type="component" value="Unassembled WGS sequence"/>
</dbReference>
<dbReference type="InterPro" id="IPR004073">
    <property type="entry name" value="GPCR_3_vmron_rcpt_2"/>
</dbReference>
<evidence type="ECO:0000256" key="4">
    <source>
        <dbReference type="ARBA" id="ARBA00022692"/>
    </source>
</evidence>
<gene>
    <name evidence="15" type="primary">LOC102347845</name>
</gene>
<dbReference type="PRINTS" id="PR01535">
    <property type="entry name" value="VOMERONASL2R"/>
</dbReference>
<keyword evidence="5 13" id="KW-0732">Signal</keyword>
<evidence type="ECO:0000256" key="2">
    <source>
        <dbReference type="ARBA" id="ARBA00007242"/>
    </source>
</evidence>
<evidence type="ECO:0000313" key="15">
    <source>
        <dbReference type="Ensembl" id="ENSLACP00000009755.1"/>
    </source>
</evidence>
<dbReference type="Gene3D" id="2.10.50.30">
    <property type="entry name" value="GPCR, family 3, nine cysteines domain"/>
    <property type="match status" value="1"/>
</dbReference>
<evidence type="ECO:0000256" key="1">
    <source>
        <dbReference type="ARBA" id="ARBA00004651"/>
    </source>
</evidence>
<dbReference type="Ensembl" id="ENSLACT00000009830.1">
    <property type="protein sequence ID" value="ENSLACP00000009755.1"/>
    <property type="gene ID" value="ENSLACG00000008601.1"/>
</dbReference>
<dbReference type="PROSITE" id="PS50259">
    <property type="entry name" value="G_PROTEIN_RECEP_F3_4"/>
    <property type="match status" value="1"/>
</dbReference>
<keyword evidence="4 12" id="KW-0812">Transmembrane</keyword>
<evidence type="ECO:0000313" key="16">
    <source>
        <dbReference type="Proteomes" id="UP000008672"/>
    </source>
</evidence>
<dbReference type="InParanoid" id="H3AJD4"/>
<sequence length="869" mass="96738">IPVALTIMLCALLLVLSAPVFKTAQLGCVLPNLNVEGYSKDGDIIIGGIFPLHYSKILPDLSFTKLPKIVTCEMFKFRTYRWLQSMVFAIEEINSNKNLLPNITLGFEIYDSCNIVARAIMGSMWMVTGQGEPVPNYHCQAGSPLAAVVGDGASQASIPIARLLGLYSYPQISYGSSVALLSDKREFPSFFRTIPNDNFQSLGLARLVMSFGWTWVGLLAEDNEYGQQGIQILKQEIITAGGCISFFENIPVFYSKEIISKIVIVIKNSKANAIVVFSNEPNLIPLLEEVTNQNITGKVWIASEGWSLSSVFFRKKFLRTLSGSIGIMTHKGEIPGFQEFLYNVHPSTYPNDIFIEEFWENAFDCKWHDRKSSGTITIEFNNGTKLCTGKEKLKELNNTFTDASSLRITYNVYNAVYSAAHAIHDLYSCRPGEGPFNNGACADIHSFEPWELLHYVRNVHFRNKADMKLFFDNNGDPAPMYDILNWQPTPDGSLRYVKVGTFDFSAPSGQDVIISKSSIVWNGGQTQIPVSKCSESCLPGYRKATRRGQSICCFDCIRCSEGEITKQTDSTECLKCPDDHWSNEKRDTCIKKITEFLSYKESLGAALAAVSILCATVPAMVLCIFIKYRETPIVKANNRELSYCLLSALMLGFLCSLLFIGKPRRATCILRQTAFGVIFAFSVSCVLAKTIMVIIAFKATKPNSNLRKWVGPKLPNGIAFACTVIQVIICITWLAKSPPFPIENMKSHVGVIIIECNEGSTTTFWCVLGYMGLLAIVSFVVAFLARNLPDSFNETKFITFSMLVFVSVWLAFIPAYLSTRGKYMVAVEIFAILASSAGLLACIFFPKCYIILLRPDMNTREYLMGKGSH</sequence>
<reference evidence="15" key="3">
    <citation type="submission" date="2025-09" db="UniProtKB">
        <authorList>
            <consortium name="Ensembl"/>
        </authorList>
    </citation>
    <scope>IDENTIFICATION</scope>
</reference>
<feature type="chain" id="PRO_5003579652" description="G-protein coupled receptors family 3 profile domain-containing protein" evidence="13">
    <location>
        <begin position="18"/>
        <end position="869"/>
    </location>
</feature>
<proteinExistence type="inferred from homology"/>
<feature type="transmembrane region" description="Helical" evidence="12">
    <location>
        <begin position="767"/>
        <end position="785"/>
    </location>
</feature>
<dbReference type="SUPFAM" id="SSF53822">
    <property type="entry name" value="Periplasmic binding protein-like I"/>
    <property type="match status" value="1"/>
</dbReference>
<evidence type="ECO:0000256" key="9">
    <source>
        <dbReference type="ARBA" id="ARBA00023170"/>
    </source>
</evidence>
<dbReference type="PANTHER" id="PTHR24061:SF0">
    <property type="entry name" value="C-FAMILY ODORANT RECEPTOR OLFCT1"/>
    <property type="match status" value="1"/>
</dbReference>
<comment type="subcellular location">
    <subcellularLocation>
        <location evidence="1">Cell membrane</location>
        <topology evidence="1">Multi-pass membrane protein</topology>
    </subcellularLocation>
</comment>
<comment type="similarity">
    <text evidence="2">Belongs to the G-protein coupled receptor 3 family.</text>
</comment>
<dbReference type="AlphaFoldDB" id="H3AJD4"/>
<keyword evidence="16" id="KW-1185">Reference proteome</keyword>
<keyword evidence="6 12" id="KW-1133">Transmembrane helix</keyword>
<feature type="transmembrane region" description="Helical" evidence="12">
    <location>
        <begin position="603"/>
        <end position="628"/>
    </location>
</feature>
<dbReference type="EMBL" id="AFYH01208817">
    <property type="status" value="NOT_ANNOTATED_CDS"/>
    <property type="molecule type" value="Genomic_DNA"/>
</dbReference>
<feature type="transmembrane region" description="Helical" evidence="12">
    <location>
        <begin position="823"/>
        <end position="845"/>
    </location>
</feature>
<dbReference type="InterPro" id="IPR028082">
    <property type="entry name" value="Peripla_BP_I"/>
</dbReference>
<feature type="transmembrane region" description="Helical" evidence="12">
    <location>
        <begin position="640"/>
        <end position="661"/>
    </location>
</feature>
<dbReference type="OMA" id="HCCFECS"/>
<keyword evidence="11" id="KW-0807">Transducer</keyword>
<dbReference type="PANTHER" id="PTHR24061">
    <property type="entry name" value="CALCIUM-SENSING RECEPTOR-RELATED"/>
    <property type="match status" value="1"/>
</dbReference>
<dbReference type="InterPro" id="IPR038550">
    <property type="entry name" value="GPCR_3_9-Cys_sf"/>
</dbReference>
<dbReference type="CDD" id="cd15283">
    <property type="entry name" value="7tmC_V2R_pheromone"/>
    <property type="match status" value="1"/>
</dbReference>
<dbReference type="GO" id="GO:0005886">
    <property type="term" value="C:plasma membrane"/>
    <property type="evidence" value="ECO:0007669"/>
    <property type="project" value="UniProtKB-SubCell"/>
</dbReference>
<dbReference type="Gene3D" id="3.40.50.2300">
    <property type="match status" value="2"/>
</dbReference>
<dbReference type="FunFam" id="2.10.50.30:FF:000002">
    <property type="entry name" value="Vomeronasal 2 receptor, h1"/>
    <property type="match status" value="1"/>
</dbReference>
<dbReference type="InterPro" id="IPR000337">
    <property type="entry name" value="GPCR_3"/>
</dbReference>
<keyword evidence="7" id="KW-0297">G-protein coupled receptor</keyword>
<dbReference type="InterPro" id="IPR017978">
    <property type="entry name" value="GPCR_3_C"/>
</dbReference>
<feature type="transmembrane region" description="Helical" evidence="12">
    <location>
        <begin position="797"/>
        <end position="817"/>
    </location>
</feature>
<reference evidence="15" key="2">
    <citation type="submission" date="2025-08" db="UniProtKB">
        <authorList>
            <consortium name="Ensembl"/>
        </authorList>
    </citation>
    <scope>IDENTIFICATION</scope>
</reference>
<dbReference type="InterPro" id="IPR017979">
    <property type="entry name" value="GPCR_3_CS"/>
</dbReference>
<protein>
    <recommendedName>
        <fullName evidence="14">G-protein coupled receptors family 3 profile domain-containing protein</fullName>
    </recommendedName>
</protein>
<organism evidence="15 16">
    <name type="scientific">Latimeria chalumnae</name>
    <name type="common">Coelacanth</name>
    <dbReference type="NCBI Taxonomy" id="7897"/>
    <lineage>
        <taxon>Eukaryota</taxon>
        <taxon>Metazoa</taxon>
        <taxon>Chordata</taxon>
        <taxon>Craniata</taxon>
        <taxon>Vertebrata</taxon>
        <taxon>Euteleostomi</taxon>
        <taxon>Coelacanthiformes</taxon>
        <taxon>Coelacanthidae</taxon>
        <taxon>Latimeria</taxon>
    </lineage>
</organism>
<dbReference type="GeneTree" id="ENSGT00950000182788"/>
<dbReference type="PROSITE" id="PS00981">
    <property type="entry name" value="G_PROTEIN_RECEP_F3_3"/>
    <property type="match status" value="1"/>
</dbReference>
<evidence type="ECO:0000256" key="7">
    <source>
        <dbReference type="ARBA" id="ARBA00023040"/>
    </source>
</evidence>
<dbReference type="PRINTS" id="PR00248">
    <property type="entry name" value="GPCRMGR"/>
</dbReference>
<dbReference type="FunFam" id="3.40.50.2300:FF:000519">
    <property type="entry name" value="Vomeronasal 2 receptor, a18"/>
    <property type="match status" value="1"/>
</dbReference>
<evidence type="ECO:0000256" key="12">
    <source>
        <dbReference type="SAM" id="Phobius"/>
    </source>
</evidence>
<feature type="transmembrane region" description="Helical" evidence="12">
    <location>
        <begin position="718"/>
        <end position="735"/>
    </location>
</feature>
<feature type="transmembrane region" description="Helical" evidence="12">
    <location>
        <begin position="673"/>
        <end position="697"/>
    </location>
</feature>
<dbReference type="EMBL" id="AFYH01208816">
    <property type="status" value="NOT_ANNOTATED_CDS"/>
    <property type="molecule type" value="Genomic_DNA"/>
</dbReference>
<dbReference type="InterPro" id="IPR011500">
    <property type="entry name" value="GPCR_3_9-Cys_dom"/>
</dbReference>
<dbReference type="FunFam" id="3.40.50.2300:FF:000067">
    <property type="entry name" value="Olfactory receptor C family, h1"/>
    <property type="match status" value="1"/>
</dbReference>
<evidence type="ECO:0000256" key="11">
    <source>
        <dbReference type="ARBA" id="ARBA00023224"/>
    </source>
</evidence>
<dbReference type="InterPro" id="IPR001828">
    <property type="entry name" value="ANF_lig-bd_rcpt"/>
</dbReference>
<evidence type="ECO:0000256" key="5">
    <source>
        <dbReference type="ARBA" id="ARBA00022729"/>
    </source>
</evidence>
<keyword evidence="8 12" id="KW-0472">Membrane</keyword>
<reference evidence="16" key="1">
    <citation type="submission" date="2011-08" db="EMBL/GenBank/DDBJ databases">
        <title>The draft genome of Latimeria chalumnae.</title>
        <authorList>
            <person name="Di Palma F."/>
            <person name="Alfoldi J."/>
            <person name="Johnson J."/>
            <person name="Berlin A."/>
            <person name="Gnerre S."/>
            <person name="Jaffe D."/>
            <person name="MacCallum I."/>
            <person name="Young S."/>
            <person name="Walker B.J."/>
            <person name="Lander E."/>
            <person name="Lindblad-Toh K."/>
        </authorList>
    </citation>
    <scope>NUCLEOTIDE SEQUENCE [LARGE SCALE GENOMIC DNA]</scope>
    <source>
        <strain evidence="16">Wild caught</strain>
    </source>
</reference>
<evidence type="ECO:0000256" key="6">
    <source>
        <dbReference type="ARBA" id="ARBA00022989"/>
    </source>
</evidence>
<keyword evidence="9" id="KW-0675">Receptor</keyword>
<feature type="signal peptide" evidence="13">
    <location>
        <begin position="1"/>
        <end position="17"/>
    </location>
</feature>
<dbReference type="Pfam" id="PF00003">
    <property type="entry name" value="7tm_3"/>
    <property type="match status" value="1"/>
</dbReference>
<dbReference type="InterPro" id="IPR000068">
    <property type="entry name" value="GPCR_3_Ca_sens_rcpt-rel"/>
</dbReference>
<feature type="domain" description="G-protein coupled receptors family 3 profile" evidence="14">
    <location>
        <begin position="603"/>
        <end position="867"/>
    </location>
</feature>
<dbReference type="FunFam" id="3.40.50.2300:FF:000125">
    <property type="entry name" value="Vomeronasal 2, receptor 88"/>
    <property type="match status" value="1"/>
</dbReference>
<dbReference type="eggNOG" id="KOG1056">
    <property type="taxonomic scope" value="Eukaryota"/>
</dbReference>
<keyword evidence="10" id="KW-0325">Glycoprotein</keyword>
<keyword evidence="3" id="KW-1003">Cell membrane</keyword>
<dbReference type="HOGENOM" id="CLU_005389_5_1_1"/>
<evidence type="ECO:0000256" key="10">
    <source>
        <dbReference type="ARBA" id="ARBA00023180"/>
    </source>
</evidence>
<evidence type="ECO:0000256" key="3">
    <source>
        <dbReference type="ARBA" id="ARBA00022475"/>
    </source>
</evidence>
<name>H3AJD4_LATCH</name>
<dbReference type="Pfam" id="PF01094">
    <property type="entry name" value="ANF_receptor"/>
    <property type="match status" value="1"/>
</dbReference>